<dbReference type="GO" id="GO:0005509">
    <property type="term" value="F:calcium ion binding"/>
    <property type="evidence" value="ECO:0007669"/>
    <property type="project" value="InterPro"/>
</dbReference>
<dbReference type="Pfam" id="PF13499">
    <property type="entry name" value="EF-hand_7"/>
    <property type="match status" value="1"/>
</dbReference>
<dbReference type="SUPFAM" id="SSF81324">
    <property type="entry name" value="Voltage-gated potassium channels"/>
    <property type="match status" value="1"/>
</dbReference>
<dbReference type="SUPFAM" id="SSF47473">
    <property type="entry name" value="EF-hand"/>
    <property type="match status" value="1"/>
</dbReference>
<accession>A0A7S1M2M9</accession>
<organism evidence="4">
    <name type="scientific">Alexandrium catenella</name>
    <name type="common">Red tide dinoflagellate</name>
    <name type="synonym">Gonyaulax catenella</name>
    <dbReference type="NCBI Taxonomy" id="2925"/>
    <lineage>
        <taxon>Eukaryota</taxon>
        <taxon>Sar</taxon>
        <taxon>Alveolata</taxon>
        <taxon>Dinophyceae</taxon>
        <taxon>Gonyaulacales</taxon>
        <taxon>Pyrocystaceae</taxon>
        <taxon>Alexandrium</taxon>
    </lineage>
</organism>
<keyword evidence="2" id="KW-0812">Transmembrane</keyword>
<keyword evidence="2" id="KW-0472">Membrane</keyword>
<gene>
    <name evidence="4" type="ORF">ACAT0790_LOCUS16817</name>
</gene>
<name>A0A7S1M2M9_ALECA</name>
<dbReference type="EMBL" id="HBGE01028005">
    <property type="protein sequence ID" value="CAD9120100.1"/>
    <property type="molecule type" value="Transcribed_RNA"/>
</dbReference>
<dbReference type="Gene3D" id="1.10.238.10">
    <property type="entry name" value="EF-hand"/>
    <property type="match status" value="1"/>
</dbReference>
<dbReference type="PROSITE" id="PS00018">
    <property type="entry name" value="EF_HAND_1"/>
    <property type="match status" value="2"/>
</dbReference>
<feature type="transmembrane region" description="Helical" evidence="2">
    <location>
        <begin position="20"/>
        <end position="45"/>
    </location>
</feature>
<dbReference type="InterPro" id="IPR018247">
    <property type="entry name" value="EF_Hand_1_Ca_BS"/>
</dbReference>
<evidence type="ECO:0000259" key="3">
    <source>
        <dbReference type="PROSITE" id="PS50222"/>
    </source>
</evidence>
<keyword evidence="1" id="KW-0106">Calcium</keyword>
<dbReference type="InterPro" id="IPR002048">
    <property type="entry name" value="EF_hand_dom"/>
</dbReference>
<dbReference type="CDD" id="cd00051">
    <property type="entry name" value="EFh"/>
    <property type="match status" value="1"/>
</dbReference>
<dbReference type="SMART" id="SM00054">
    <property type="entry name" value="EFh"/>
    <property type="match status" value="2"/>
</dbReference>
<dbReference type="Pfam" id="PF07885">
    <property type="entry name" value="Ion_trans_2"/>
    <property type="match status" value="1"/>
</dbReference>
<keyword evidence="2" id="KW-1133">Transmembrane helix</keyword>
<reference evidence="4" key="1">
    <citation type="submission" date="2021-01" db="EMBL/GenBank/DDBJ databases">
        <authorList>
            <person name="Corre E."/>
            <person name="Pelletier E."/>
            <person name="Niang G."/>
            <person name="Scheremetjew M."/>
            <person name="Finn R."/>
            <person name="Kale V."/>
            <person name="Holt S."/>
            <person name="Cochrane G."/>
            <person name="Meng A."/>
            <person name="Brown T."/>
            <person name="Cohen L."/>
        </authorList>
    </citation>
    <scope>NUCLEOTIDE SEQUENCE</scope>
    <source>
        <strain evidence="4">OF101</strain>
    </source>
</reference>
<dbReference type="PROSITE" id="PS50222">
    <property type="entry name" value="EF_HAND_2"/>
    <property type="match status" value="2"/>
</dbReference>
<evidence type="ECO:0000256" key="2">
    <source>
        <dbReference type="SAM" id="Phobius"/>
    </source>
</evidence>
<evidence type="ECO:0000256" key="1">
    <source>
        <dbReference type="ARBA" id="ARBA00022837"/>
    </source>
</evidence>
<feature type="domain" description="EF-hand" evidence="3">
    <location>
        <begin position="102"/>
        <end position="137"/>
    </location>
</feature>
<evidence type="ECO:0000313" key="4">
    <source>
        <dbReference type="EMBL" id="CAD9120100.1"/>
    </source>
</evidence>
<dbReference type="InterPro" id="IPR013099">
    <property type="entry name" value="K_chnl_dom"/>
</dbReference>
<dbReference type="Gene3D" id="1.10.287.70">
    <property type="match status" value="1"/>
</dbReference>
<protein>
    <recommendedName>
        <fullName evidence="3">EF-hand domain-containing protein</fullName>
    </recommendedName>
</protein>
<dbReference type="AlphaFoldDB" id="A0A7S1M2M9"/>
<sequence length="162" mass="18432">MTVGYGDVVPRTPLGHVVVSMLIIMSALYMAVPLGIVGGSFSRVWEDRDRLMLIRRTRIKLLQCGYGPRDILDLFYLYDLDKSGKLNIGEFTQMIKDMELGIGTERTYHLFKTFDSDGNGKVDEEEFVRAIFPKAFHIIFQDDFAHDDQASATTTDYYGSQD</sequence>
<feature type="domain" description="EF-hand" evidence="3">
    <location>
        <begin position="66"/>
        <end position="101"/>
    </location>
</feature>
<dbReference type="InterPro" id="IPR011992">
    <property type="entry name" value="EF-hand-dom_pair"/>
</dbReference>
<proteinExistence type="predicted"/>